<evidence type="ECO:0000313" key="1">
    <source>
        <dbReference type="EMBL" id="KAL0417619.1"/>
    </source>
</evidence>
<accession>A0AAW2UKR9</accession>
<proteinExistence type="predicted"/>
<organism evidence="1">
    <name type="scientific">Sesamum radiatum</name>
    <name type="common">Black benniseed</name>
    <dbReference type="NCBI Taxonomy" id="300843"/>
    <lineage>
        <taxon>Eukaryota</taxon>
        <taxon>Viridiplantae</taxon>
        <taxon>Streptophyta</taxon>
        <taxon>Embryophyta</taxon>
        <taxon>Tracheophyta</taxon>
        <taxon>Spermatophyta</taxon>
        <taxon>Magnoliopsida</taxon>
        <taxon>eudicotyledons</taxon>
        <taxon>Gunneridae</taxon>
        <taxon>Pentapetalae</taxon>
        <taxon>asterids</taxon>
        <taxon>lamiids</taxon>
        <taxon>Lamiales</taxon>
        <taxon>Pedaliaceae</taxon>
        <taxon>Sesamum</taxon>
    </lineage>
</organism>
<reference evidence="1" key="2">
    <citation type="journal article" date="2024" name="Plant">
        <title>Genomic evolution and insights into agronomic trait innovations of Sesamum species.</title>
        <authorList>
            <person name="Miao H."/>
            <person name="Wang L."/>
            <person name="Qu L."/>
            <person name="Liu H."/>
            <person name="Sun Y."/>
            <person name="Le M."/>
            <person name="Wang Q."/>
            <person name="Wei S."/>
            <person name="Zheng Y."/>
            <person name="Lin W."/>
            <person name="Duan Y."/>
            <person name="Cao H."/>
            <person name="Xiong S."/>
            <person name="Wang X."/>
            <person name="Wei L."/>
            <person name="Li C."/>
            <person name="Ma Q."/>
            <person name="Ju M."/>
            <person name="Zhao R."/>
            <person name="Li G."/>
            <person name="Mu C."/>
            <person name="Tian Q."/>
            <person name="Mei H."/>
            <person name="Zhang T."/>
            <person name="Gao T."/>
            <person name="Zhang H."/>
        </authorList>
    </citation>
    <scope>NUCLEOTIDE SEQUENCE</scope>
    <source>
        <strain evidence="1">G02</strain>
    </source>
</reference>
<protein>
    <submittedName>
        <fullName evidence="1">Uncharacterized protein</fullName>
    </submittedName>
</protein>
<gene>
    <name evidence="1" type="ORF">Sradi_1175400</name>
</gene>
<name>A0AAW2UKR9_SESRA</name>
<reference evidence="1" key="1">
    <citation type="submission" date="2020-06" db="EMBL/GenBank/DDBJ databases">
        <authorList>
            <person name="Li T."/>
            <person name="Hu X."/>
            <person name="Zhang T."/>
            <person name="Song X."/>
            <person name="Zhang H."/>
            <person name="Dai N."/>
            <person name="Sheng W."/>
            <person name="Hou X."/>
            <person name="Wei L."/>
        </authorList>
    </citation>
    <scope>NUCLEOTIDE SEQUENCE</scope>
    <source>
        <strain evidence="1">G02</strain>
        <tissue evidence="1">Leaf</tissue>
    </source>
</reference>
<dbReference type="AlphaFoldDB" id="A0AAW2UKR9"/>
<dbReference type="EMBL" id="JACGWJ010000005">
    <property type="protein sequence ID" value="KAL0417619.1"/>
    <property type="molecule type" value="Genomic_DNA"/>
</dbReference>
<sequence length="80" mass="8809">MGSLCWVVGPDDPTQINGFFESDNKSGSLEQVGSLADPNRLVLNRVATNPDRWVLLVGSRPDLDRNNADLKHNSVINTNF</sequence>
<comment type="caution">
    <text evidence="1">The sequence shown here is derived from an EMBL/GenBank/DDBJ whole genome shotgun (WGS) entry which is preliminary data.</text>
</comment>